<reference evidence="1 2" key="1">
    <citation type="journal article" date="2019" name="Environ. Microbiol.">
        <title>The phytopathogenic nature of Dickeya aquatica 174/2 and the dynamic early evolution of Dickeya pathogenicity.</title>
        <authorList>
            <person name="Duprey A."/>
            <person name="Taib N."/>
            <person name="Leonard S."/>
            <person name="Garin T."/>
            <person name="Flandrois J.P."/>
            <person name="Nasser W."/>
            <person name="Brochier-Armanet C."/>
            <person name="Reverchon S."/>
        </authorList>
    </citation>
    <scope>NUCLEOTIDE SEQUENCE [LARGE SCALE GENOMIC DNA]</scope>
    <source>
        <strain evidence="1 2">NCPPB 569</strain>
    </source>
</reference>
<proteinExistence type="predicted"/>
<dbReference type="EMBL" id="CP042220">
    <property type="protein sequence ID" value="QDX29566.1"/>
    <property type="molecule type" value="Genomic_DNA"/>
</dbReference>
<sequence length="126" mass="13976">MSIKGKDFVSAAKSCLDSGTESGLRSAISRAYYAFYHETCGILTHCPPTTHDGVVEYLTKDARRKNEPFEFIALVQLGAVLKQQKMQRKRADYKLDETISASEAITSIAVVERMLAKIEEMKAKAA</sequence>
<evidence type="ECO:0008006" key="3">
    <source>
        <dbReference type="Google" id="ProtNLM"/>
    </source>
</evidence>
<evidence type="ECO:0000313" key="1">
    <source>
        <dbReference type="EMBL" id="QDX29566.1"/>
    </source>
</evidence>
<dbReference type="KEGG" id="dic:Dpoa569_0001351"/>
<name>A0A5B8HJT4_9GAMM</name>
<dbReference type="OrthoDB" id="7030738at2"/>
<keyword evidence="2" id="KW-1185">Reference proteome</keyword>
<evidence type="ECO:0000313" key="2">
    <source>
        <dbReference type="Proteomes" id="UP000320591"/>
    </source>
</evidence>
<protein>
    <recommendedName>
        <fullName evidence="3">HEPN domain-containing protein</fullName>
    </recommendedName>
</protein>
<dbReference type="AlphaFoldDB" id="A0A5B8HJT4"/>
<dbReference type="STRING" id="568768.GCA_000406125_02507"/>
<accession>A0A5B8HJT4</accession>
<dbReference type="RefSeq" id="WP_042871445.1">
    <property type="nucleotide sequence ID" value="NZ_CM001975.1"/>
</dbReference>
<dbReference type="Gene3D" id="1.20.120.330">
    <property type="entry name" value="Nucleotidyltransferases domain 2"/>
    <property type="match status" value="1"/>
</dbReference>
<dbReference type="Proteomes" id="UP000320591">
    <property type="component" value="Chromosome"/>
</dbReference>
<gene>
    <name evidence="1" type="ORF">Dpoa569_0001351</name>
</gene>
<organism evidence="1 2">
    <name type="scientific">Dickeya poaceiphila</name>
    <dbReference type="NCBI Taxonomy" id="568768"/>
    <lineage>
        <taxon>Bacteria</taxon>
        <taxon>Pseudomonadati</taxon>
        <taxon>Pseudomonadota</taxon>
        <taxon>Gammaproteobacteria</taxon>
        <taxon>Enterobacterales</taxon>
        <taxon>Pectobacteriaceae</taxon>
        <taxon>Dickeya</taxon>
    </lineage>
</organism>